<dbReference type="Proteomes" id="UP000663833">
    <property type="component" value="Unassembled WGS sequence"/>
</dbReference>
<evidence type="ECO:0000313" key="10">
    <source>
        <dbReference type="Proteomes" id="UP000663851"/>
    </source>
</evidence>
<accession>A0A820HE85</accession>
<dbReference type="Proteomes" id="UP000663825">
    <property type="component" value="Unassembled WGS sequence"/>
</dbReference>
<evidence type="ECO:0000313" key="6">
    <source>
        <dbReference type="EMBL" id="CAF4292180.1"/>
    </source>
</evidence>
<evidence type="ECO:0000313" key="4">
    <source>
        <dbReference type="EMBL" id="CAF3527185.1"/>
    </source>
</evidence>
<comment type="caution">
    <text evidence="6">The sequence shown here is derived from an EMBL/GenBank/DDBJ whole genome shotgun (WGS) entry which is preliminary data.</text>
</comment>
<proteinExistence type="predicted"/>
<dbReference type="Proteomes" id="UP000663848">
    <property type="component" value="Unassembled WGS sequence"/>
</dbReference>
<sequence>MPSSKTSFSLCSVKLARNCIPSLHLFSTPQQPTMITPNKWPVDLVEAVCIEAFHITTRAQLEKKTNEYTVALVCQNNYFKETMNNSKSFVYCT</sequence>
<evidence type="ECO:0000313" key="5">
    <source>
        <dbReference type="EMBL" id="CAF3668401.1"/>
    </source>
</evidence>
<dbReference type="EMBL" id="CAJOBQ010001041">
    <property type="protein sequence ID" value="CAF4448271.1"/>
    <property type="molecule type" value="Genomic_DNA"/>
</dbReference>
<dbReference type="AlphaFoldDB" id="A0A820HE85"/>
<dbReference type="OrthoDB" id="10028897at2759"/>
<evidence type="ECO:0000313" key="3">
    <source>
        <dbReference type="EMBL" id="CAF3482387.1"/>
    </source>
</evidence>
<dbReference type="Proteomes" id="UP000663872">
    <property type="component" value="Unassembled WGS sequence"/>
</dbReference>
<dbReference type="EMBL" id="CAJNXB010005337">
    <property type="protein sequence ID" value="CAF3420222.1"/>
    <property type="molecule type" value="Genomic_DNA"/>
</dbReference>
<dbReference type="EMBL" id="CAJOBS010000593">
    <property type="protein sequence ID" value="CAF4608439.1"/>
    <property type="molecule type" value="Genomic_DNA"/>
</dbReference>
<dbReference type="Proteomes" id="UP000663869">
    <property type="component" value="Unassembled WGS sequence"/>
</dbReference>
<dbReference type="EMBL" id="CAJNYV010002469">
    <property type="protein sequence ID" value="CAF3482387.1"/>
    <property type="molecule type" value="Genomic_DNA"/>
</dbReference>
<evidence type="ECO:0000313" key="2">
    <source>
        <dbReference type="EMBL" id="CAF3420222.1"/>
    </source>
</evidence>
<evidence type="ECO:0000313" key="7">
    <source>
        <dbReference type="EMBL" id="CAF4448271.1"/>
    </source>
</evidence>
<organism evidence="6 10">
    <name type="scientific">Rotaria socialis</name>
    <dbReference type="NCBI Taxonomy" id="392032"/>
    <lineage>
        <taxon>Eukaryota</taxon>
        <taxon>Metazoa</taxon>
        <taxon>Spiralia</taxon>
        <taxon>Gnathifera</taxon>
        <taxon>Rotifera</taxon>
        <taxon>Eurotatoria</taxon>
        <taxon>Bdelloidea</taxon>
        <taxon>Philodinida</taxon>
        <taxon>Philodinidae</taxon>
        <taxon>Rotaria</taxon>
    </lineage>
</organism>
<evidence type="ECO:0000313" key="1">
    <source>
        <dbReference type="EMBL" id="CAF3352012.1"/>
    </source>
</evidence>
<dbReference type="Proteomes" id="UP000663865">
    <property type="component" value="Unassembled WGS sequence"/>
</dbReference>
<dbReference type="EMBL" id="CAJNYT010000498">
    <property type="protein sequence ID" value="CAF3352012.1"/>
    <property type="molecule type" value="Genomic_DNA"/>
</dbReference>
<dbReference type="EMBL" id="CAJNYU010003364">
    <property type="protein sequence ID" value="CAF3668401.1"/>
    <property type="molecule type" value="Genomic_DNA"/>
</dbReference>
<dbReference type="EMBL" id="CAJOBR010002785">
    <property type="protein sequence ID" value="CAF4704034.1"/>
    <property type="molecule type" value="Genomic_DNA"/>
</dbReference>
<name>A0A820HE85_9BILA</name>
<reference evidence="6" key="1">
    <citation type="submission" date="2021-02" db="EMBL/GenBank/DDBJ databases">
        <authorList>
            <person name="Nowell W R."/>
        </authorList>
    </citation>
    <scope>NUCLEOTIDE SEQUENCE</scope>
</reference>
<dbReference type="EMBL" id="CAJOBO010000802">
    <property type="protein sequence ID" value="CAF4292180.1"/>
    <property type="molecule type" value="Genomic_DNA"/>
</dbReference>
<dbReference type="EMBL" id="CAJNYD010003599">
    <property type="protein sequence ID" value="CAF3527185.1"/>
    <property type="molecule type" value="Genomic_DNA"/>
</dbReference>
<gene>
    <name evidence="5" type="ORF">FME351_LOCUS25543</name>
    <name evidence="1" type="ORF">GRG538_LOCUS5613</name>
    <name evidence="6" type="ORF">HFQ381_LOCUS12991</name>
    <name evidence="3" type="ORF">KIK155_LOCUS14590</name>
    <name evidence="4" type="ORF">LUA448_LOCUS26770</name>
    <name evidence="9" type="ORF">QYT958_LOCUS17953</name>
    <name evidence="2" type="ORF">TIS948_LOCUS29398</name>
    <name evidence="8" type="ORF">TOA249_LOCUS11101</name>
    <name evidence="7" type="ORF">TSG867_LOCUS16775</name>
</gene>
<evidence type="ECO:0000313" key="9">
    <source>
        <dbReference type="EMBL" id="CAF4704034.1"/>
    </source>
</evidence>
<dbReference type="Proteomes" id="UP000663862">
    <property type="component" value="Unassembled WGS sequence"/>
</dbReference>
<dbReference type="Proteomes" id="UP000663851">
    <property type="component" value="Unassembled WGS sequence"/>
</dbReference>
<protein>
    <submittedName>
        <fullName evidence="6">Uncharacterized protein</fullName>
    </submittedName>
</protein>
<dbReference type="Proteomes" id="UP000663838">
    <property type="component" value="Unassembled WGS sequence"/>
</dbReference>
<evidence type="ECO:0000313" key="8">
    <source>
        <dbReference type="EMBL" id="CAF4608439.1"/>
    </source>
</evidence>